<dbReference type="RefSeq" id="WP_106521614.1">
    <property type="nucleotide sequence ID" value="NZ_PYGD01000001.1"/>
</dbReference>
<dbReference type="CDD" id="cd02258">
    <property type="entry name" value="Peptidase_C25_N"/>
    <property type="match status" value="1"/>
</dbReference>
<feature type="signal peptide" evidence="2">
    <location>
        <begin position="1"/>
        <end position="20"/>
    </location>
</feature>
<comment type="caution">
    <text evidence="5">The sequence shown here is derived from an EMBL/GenBank/DDBJ whole genome shotgun (WGS) entry which is preliminary data.</text>
</comment>
<dbReference type="SUPFAM" id="SSF52129">
    <property type="entry name" value="Caspase-like"/>
    <property type="match status" value="1"/>
</dbReference>
<dbReference type="EMBL" id="PYGD01000001">
    <property type="protein sequence ID" value="PSK94933.1"/>
    <property type="molecule type" value="Genomic_DNA"/>
</dbReference>
<dbReference type="Pfam" id="PF13860">
    <property type="entry name" value="FlgD_ig"/>
    <property type="match status" value="1"/>
</dbReference>
<dbReference type="Gene3D" id="3.40.50.1460">
    <property type="match status" value="1"/>
</dbReference>
<dbReference type="OrthoDB" id="9809780at2"/>
<dbReference type="NCBIfam" id="TIGR04183">
    <property type="entry name" value="Por_Secre_tail"/>
    <property type="match status" value="1"/>
</dbReference>
<protein>
    <submittedName>
        <fullName evidence="5">Putative secreted protein (Por secretion system target)</fullName>
    </submittedName>
</protein>
<evidence type="ECO:0000313" key="6">
    <source>
        <dbReference type="Proteomes" id="UP000240572"/>
    </source>
</evidence>
<feature type="domain" description="Gingipain" evidence="3">
    <location>
        <begin position="522"/>
        <end position="898"/>
    </location>
</feature>
<dbReference type="GO" id="GO:0006508">
    <property type="term" value="P:proteolysis"/>
    <property type="evidence" value="ECO:0007669"/>
    <property type="project" value="InterPro"/>
</dbReference>
<dbReference type="Gene3D" id="2.60.40.4070">
    <property type="match status" value="1"/>
</dbReference>
<dbReference type="Proteomes" id="UP000240572">
    <property type="component" value="Unassembled WGS sequence"/>
</dbReference>
<feature type="domain" description="FlgD/Vpr Ig-like" evidence="4">
    <location>
        <begin position="1179"/>
        <end position="1248"/>
    </location>
</feature>
<dbReference type="Pfam" id="PF01364">
    <property type="entry name" value="Peptidase_C25"/>
    <property type="match status" value="1"/>
</dbReference>
<evidence type="ECO:0000313" key="5">
    <source>
        <dbReference type="EMBL" id="PSK94933.1"/>
    </source>
</evidence>
<evidence type="ECO:0000259" key="4">
    <source>
        <dbReference type="Pfam" id="PF13860"/>
    </source>
</evidence>
<name>A0A2P8DCJ0_9BACT</name>
<evidence type="ECO:0000256" key="1">
    <source>
        <dbReference type="ARBA" id="ARBA00022729"/>
    </source>
</evidence>
<dbReference type="InterPro" id="IPR001769">
    <property type="entry name" value="Gingipain"/>
</dbReference>
<reference evidence="5 6" key="1">
    <citation type="submission" date="2018-03" db="EMBL/GenBank/DDBJ databases">
        <title>Genomic Encyclopedia of Type Strains, Phase III (KMG-III): the genomes of soil and plant-associated and newly described type strains.</title>
        <authorList>
            <person name="Whitman W."/>
        </authorList>
    </citation>
    <scope>NUCLEOTIDE SEQUENCE [LARGE SCALE GENOMIC DNA]</scope>
    <source>
        <strain evidence="5 6">CGMCC 1.12700</strain>
    </source>
</reference>
<dbReference type="GO" id="GO:0008234">
    <property type="term" value="F:cysteine-type peptidase activity"/>
    <property type="evidence" value="ECO:0007669"/>
    <property type="project" value="InterPro"/>
</dbReference>
<dbReference type="Gene3D" id="3.40.50.10390">
    <property type="entry name" value="Gingipain r, domain 1"/>
    <property type="match status" value="1"/>
</dbReference>
<dbReference type="InterPro" id="IPR026444">
    <property type="entry name" value="Secre_tail"/>
</dbReference>
<proteinExistence type="predicted"/>
<sequence>MNKFLVCLWMLCSTGAVVVAQQNTKVTTSAAQVDPADISSKGTLTQRIYLESDRTPLIKMSNVRATVVAGLPLQTPASNTFEPDVIVTRERKRPVAYITIPAYRKLNGRIERLQAYDLEVTQFEEGTTPQGGNAHKPTLVNTSILNSGTWYKIKVPARGIYKIDYAFLQSLGISPGSINPANIRIYGNGGTVLPEKADSTQPDDLVENAISVHSAGSSFAQGDYVLFYANGPRLWEKDSVRQRFVHSNNYYEDYSYYFLNYDLGPGKRIQTEAATGTANVTSTTFNDYYADDVDSFNIGGIGKVWWGHRMSSVNSSSLNPSFNVNLGNVAGPITVEAYVGNTSDAASNNLRLSFNNVVAKNFALGTQGNSFAAVAAALGSDALTINPGTGNLTVQLSYQSGGTGIAYVDYIRFNYRRNLSMAGVNQLSFRDWETAGLGSGQQAAFKISNATAGLNVWEVTNPLAPVALTGSLNGSDYTVVREGNRLREFIAFDGAQYNTPTAASPALVANQNLHGLGPTDLLIITNDSLKPAAEALADFHRQHDNITVTVATLDKIYNEFSSGGQDIGGIRNFIKMFYERASSEEDMIKNVLLFGAASYDYKNRLAYNTNLVPTFQTYESVISESFSGGAYSSDDFYALLDDGDNIDDVGALDIGTGRIPAYNLDEALKAVQKIKNYASPNSFGPWKNVVSYVADDKDKGPGGMNHLMDCETVSDFFRLSDRQYNLYKIYSDAFPVVNTPSGARYPSVNKTINDQIYNGTFLMSYSGHGNPDRWAEEAILTADDYGSWTNKNKLPVIVTATCDFGRFDDPGHRSAGARLMLNPEGGSIAMITTTQVVYQFQNTEVNKAYTRMQFTPNSSGNWRTLGEALAAAKNATATPGASSNNHKYVVLGDPALKLQMPVHKVRTDKVFFENNGSSIPSDTIAALGRYKLTGSITDKNNNVLTDFNGEVYVSIFDKVRSVQTINSRPTVVGVTPSFKVQTNTIAKTRGTVTNGVFSVTFVAPKDLNYDYGLGKISYYANSETTDASGIDTNITVGGYNTDAEVDNEGPVVQPYIDNDKFRDGGVTGPNPLLFVKLYDDNGINFSGSAIGHDIVAILDEDVQNPMTMNDYYTPLENDYRNGYINFPLYNLPDGKHTIRVKAWDVYNNSGEGIVHFEVKNKGAGFISDLYNYPNPVEDKTQIVFQHNQEGEQMDVTLQIFNTAGGLVRTIQQSFKAEGNRTEITWDGCGYGGYRLAKGVYFYRLTAKTEKGISATAYQKLVLLR</sequence>
<keyword evidence="1 2" id="KW-0732">Signal</keyword>
<organism evidence="5 6">
    <name type="scientific">Taibaiella chishuiensis</name>
    <dbReference type="NCBI Taxonomy" id="1434707"/>
    <lineage>
        <taxon>Bacteria</taxon>
        <taxon>Pseudomonadati</taxon>
        <taxon>Bacteroidota</taxon>
        <taxon>Chitinophagia</taxon>
        <taxon>Chitinophagales</taxon>
        <taxon>Chitinophagaceae</taxon>
        <taxon>Taibaiella</taxon>
    </lineage>
</organism>
<dbReference type="NCBIfam" id="NF033707">
    <property type="entry name" value="T9SS_sortase"/>
    <property type="match status" value="1"/>
</dbReference>
<dbReference type="InterPro" id="IPR029031">
    <property type="entry name" value="Gingipain_N_sf"/>
</dbReference>
<evidence type="ECO:0000256" key="2">
    <source>
        <dbReference type="SAM" id="SignalP"/>
    </source>
</evidence>
<dbReference type="InterPro" id="IPR025965">
    <property type="entry name" value="FlgD/Vpr_Ig-like"/>
</dbReference>
<dbReference type="InterPro" id="IPR029030">
    <property type="entry name" value="Caspase-like_dom_sf"/>
</dbReference>
<dbReference type="AlphaFoldDB" id="A0A2P8DCJ0"/>
<feature type="chain" id="PRO_5015116930" evidence="2">
    <location>
        <begin position="21"/>
        <end position="1264"/>
    </location>
</feature>
<accession>A0A2P8DCJ0</accession>
<gene>
    <name evidence="5" type="ORF">B0I18_1011096</name>
</gene>
<evidence type="ECO:0000259" key="3">
    <source>
        <dbReference type="Pfam" id="PF01364"/>
    </source>
</evidence>
<keyword evidence="6" id="KW-1185">Reference proteome</keyword>